<feature type="domain" description="Lactate/malate dehydrogenase N-terminal" evidence="1">
    <location>
        <begin position="124"/>
        <end position="263"/>
    </location>
</feature>
<proteinExistence type="predicted"/>
<accession>A0ABV4E197</accession>
<comment type="caution">
    <text evidence="2">The sequence shown here is derived from an EMBL/GenBank/DDBJ whole genome shotgun (WGS) entry which is preliminary data.</text>
</comment>
<evidence type="ECO:0000313" key="3">
    <source>
        <dbReference type="Proteomes" id="UP001565220"/>
    </source>
</evidence>
<evidence type="ECO:0000313" key="2">
    <source>
        <dbReference type="EMBL" id="MEY8764927.1"/>
    </source>
</evidence>
<organism evidence="2 3">
    <name type="scientific">Clostridium lapidicellarium</name>
    <dbReference type="NCBI Taxonomy" id="3240931"/>
    <lineage>
        <taxon>Bacteria</taxon>
        <taxon>Bacillati</taxon>
        <taxon>Bacillota</taxon>
        <taxon>Clostridia</taxon>
        <taxon>Eubacteriales</taxon>
        <taxon>Clostridiaceae</taxon>
        <taxon>Clostridium</taxon>
    </lineage>
</organism>
<protein>
    <submittedName>
        <fullName evidence="2">Lactate dehydrogenase</fullName>
    </submittedName>
</protein>
<dbReference type="EMBL" id="JBGFFE010000034">
    <property type="protein sequence ID" value="MEY8764927.1"/>
    <property type="molecule type" value="Genomic_DNA"/>
</dbReference>
<keyword evidence="3" id="KW-1185">Reference proteome</keyword>
<dbReference type="InterPro" id="IPR001236">
    <property type="entry name" value="Lactate/malate_DH_N"/>
</dbReference>
<name>A0ABV4E197_9CLOT</name>
<evidence type="ECO:0000259" key="1">
    <source>
        <dbReference type="Pfam" id="PF00056"/>
    </source>
</evidence>
<dbReference type="RefSeq" id="WP_294184994.1">
    <property type="nucleotide sequence ID" value="NZ_JBGFFE010000034.1"/>
</dbReference>
<dbReference type="PANTHER" id="PTHR43128">
    <property type="entry name" value="L-2-HYDROXYCARBOXYLATE DEHYDROGENASE (NAD(P)(+))"/>
    <property type="match status" value="1"/>
</dbReference>
<dbReference type="InterPro" id="IPR036291">
    <property type="entry name" value="NAD(P)-bd_dom_sf"/>
</dbReference>
<dbReference type="Gene3D" id="3.40.50.720">
    <property type="entry name" value="NAD(P)-binding Rossmann-like Domain"/>
    <property type="match status" value="1"/>
</dbReference>
<gene>
    <name evidence="2" type="ORF">AB8S09_14995</name>
</gene>
<dbReference type="Proteomes" id="UP001565220">
    <property type="component" value="Unassembled WGS sequence"/>
</dbReference>
<reference evidence="2 3" key="1">
    <citation type="submission" date="2024-08" db="EMBL/GenBank/DDBJ databases">
        <title>Clostridium lapicellarii sp. nov., and Clostridium renhuaiense sp. nov., two species isolated from the mud in a fermentation cellar used for producing sauce-flavour Chinese liquors.</title>
        <authorList>
            <person name="Yang F."/>
            <person name="Wang H."/>
            <person name="Chen L.Q."/>
            <person name="Zhou N."/>
            <person name="Lu J.J."/>
            <person name="Pu X.X."/>
            <person name="Wan B."/>
            <person name="Wang L."/>
            <person name="Liu S.J."/>
        </authorList>
    </citation>
    <scope>NUCLEOTIDE SEQUENCE [LARGE SCALE GENOMIC DNA]</scope>
    <source>
        <strain evidence="2 3">MT-113</strain>
    </source>
</reference>
<dbReference type="Pfam" id="PF00056">
    <property type="entry name" value="Ldh_1_N"/>
    <property type="match status" value="1"/>
</dbReference>
<dbReference type="SUPFAM" id="SSF51735">
    <property type="entry name" value="NAD(P)-binding Rossmann-fold domains"/>
    <property type="match status" value="1"/>
</dbReference>
<sequence length="414" mass="47364">MQFHYYIYKNKLLISEISFPFRTVEEKAASNYSGYIYRLINENTDNSRMCYYITHPSQVFSTQESLEFIWCKTSADYTLPKWLLKSIEENRLVCLNTAYPNWAERLDHVFPVFHDSSNFRKWNLTVAGLGDVGGTLIAGLRILGGKYINTISIYDSDENRIKRWEYECSQITDSNIDSLFPKILPLKKEEDLFKGDMFIFCVSKGVPEIGENVSDVRLIQFKGNSKVIKDYAHKAKSYNFKGIFAVVSDPVDLLCKSALSTGLLPDQIRGYGLGVMNARANYYALKLNSRENFLEEGRSFGPHGDGLVVANSIKNYNEEVSNYLTEKAKNANMYMRSIGFKPYIAPAISSGAFSIIDTIKGSWNYSSTFLGGAFMGCRNRLLPYGTQLEYYGNMQESLFYRLNQTYKQLLKFKP</sequence>
<dbReference type="PANTHER" id="PTHR43128:SF16">
    <property type="entry name" value="L-LACTATE DEHYDROGENASE"/>
    <property type="match status" value="1"/>
</dbReference>